<proteinExistence type="predicted"/>
<evidence type="ECO:0000313" key="2">
    <source>
        <dbReference type="EMBL" id="GAH63092.1"/>
    </source>
</evidence>
<gene>
    <name evidence="2" type="ORF">S03H2_53942</name>
</gene>
<protein>
    <submittedName>
        <fullName evidence="2">Uncharacterized protein</fullName>
    </submittedName>
</protein>
<name>X1H101_9ZZZZ</name>
<comment type="caution">
    <text evidence="2">The sequence shown here is derived from an EMBL/GenBank/DDBJ whole genome shotgun (WGS) entry which is preliminary data.</text>
</comment>
<accession>X1H101</accession>
<evidence type="ECO:0000256" key="1">
    <source>
        <dbReference type="SAM" id="MobiDB-lite"/>
    </source>
</evidence>
<reference evidence="2" key="1">
    <citation type="journal article" date="2014" name="Front. Microbiol.">
        <title>High frequency of phylogenetically diverse reductive dehalogenase-homologous genes in deep subseafloor sedimentary metagenomes.</title>
        <authorList>
            <person name="Kawai M."/>
            <person name="Futagami T."/>
            <person name="Toyoda A."/>
            <person name="Takaki Y."/>
            <person name="Nishi S."/>
            <person name="Hori S."/>
            <person name="Arai W."/>
            <person name="Tsubouchi T."/>
            <person name="Morono Y."/>
            <person name="Uchiyama I."/>
            <person name="Ito T."/>
            <person name="Fujiyama A."/>
            <person name="Inagaki F."/>
            <person name="Takami H."/>
        </authorList>
    </citation>
    <scope>NUCLEOTIDE SEQUENCE</scope>
    <source>
        <strain evidence="2">Expedition CK06-06</strain>
    </source>
</reference>
<feature type="region of interest" description="Disordered" evidence="1">
    <location>
        <begin position="1"/>
        <end position="22"/>
    </location>
</feature>
<dbReference type="EMBL" id="BARU01034358">
    <property type="protein sequence ID" value="GAH63092.1"/>
    <property type="molecule type" value="Genomic_DNA"/>
</dbReference>
<feature type="non-terminal residue" evidence="2">
    <location>
        <position position="1"/>
    </location>
</feature>
<sequence length="53" mass="5762">PGIADDGIHEGLAEPGAVQTRTDVETFQFQRSRFVKVHPGPGESEDLEKAIND</sequence>
<dbReference type="AlphaFoldDB" id="X1H101"/>
<organism evidence="2">
    <name type="scientific">marine sediment metagenome</name>
    <dbReference type="NCBI Taxonomy" id="412755"/>
    <lineage>
        <taxon>unclassified sequences</taxon>
        <taxon>metagenomes</taxon>
        <taxon>ecological metagenomes</taxon>
    </lineage>
</organism>
<feature type="compositionally biased region" description="Basic and acidic residues" evidence="1">
    <location>
        <begin position="1"/>
        <end position="12"/>
    </location>
</feature>